<dbReference type="SMART" id="SM00273">
    <property type="entry name" value="ENTH"/>
    <property type="match status" value="1"/>
</dbReference>
<dbReference type="PANTHER" id="PTHR10407">
    <property type="entry name" value="HUNTINGTIN INTERACTING PROTEIN 1"/>
    <property type="match status" value="1"/>
</dbReference>
<dbReference type="OrthoDB" id="10262320at2759"/>
<gene>
    <name evidence="2" type="ORF">BC936DRAFT_142147</name>
</gene>
<evidence type="ECO:0000259" key="1">
    <source>
        <dbReference type="PROSITE" id="PS50942"/>
    </source>
</evidence>
<dbReference type="PANTHER" id="PTHR10407:SF15">
    <property type="entry name" value="HUNTINGTIN INTERACTING PROTEIN 1"/>
    <property type="match status" value="1"/>
</dbReference>
<dbReference type="AlphaFoldDB" id="A0A433A0X1"/>
<dbReference type="SUPFAM" id="SSF48464">
    <property type="entry name" value="ENTH/VHS domain"/>
    <property type="match status" value="1"/>
</dbReference>
<dbReference type="Gene3D" id="1.25.40.90">
    <property type="match status" value="1"/>
</dbReference>
<dbReference type="GO" id="GO:0030479">
    <property type="term" value="C:actin cortical patch"/>
    <property type="evidence" value="ECO:0007669"/>
    <property type="project" value="TreeGrafter"/>
</dbReference>
<dbReference type="Pfam" id="PF07651">
    <property type="entry name" value="ANTH"/>
    <property type="match status" value="2"/>
</dbReference>
<dbReference type="InterPro" id="IPR013809">
    <property type="entry name" value="ENTH"/>
</dbReference>
<dbReference type="InterPro" id="IPR011417">
    <property type="entry name" value="ANTH_dom"/>
</dbReference>
<dbReference type="GO" id="GO:0043325">
    <property type="term" value="F:phosphatidylinositol-3,4-bisphosphate binding"/>
    <property type="evidence" value="ECO:0007669"/>
    <property type="project" value="TreeGrafter"/>
</dbReference>
<dbReference type="GO" id="GO:0007015">
    <property type="term" value="P:actin filament organization"/>
    <property type="evidence" value="ECO:0007669"/>
    <property type="project" value="TreeGrafter"/>
</dbReference>
<feature type="domain" description="ENTH" evidence="1">
    <location>
        <begin position="11"/>
        <end position="164"/>
    </location>
</feature>
<protein>
    <submittedName>
        <fullName evidence="2">Transmembrane actin-binding protein</fullName>
    </submittedName>
</protein>
<proteinExistence type="predicted"/>
<dbReference type="GO" id="GO:0080025">
    <property type="term" value="F:phosphatidylinositol-3,5-bisphosphate binding"/>
    <property type="evidence" value="ECO:0007669"/>
    <property type="project" value="TreeGrafter"/>
</dbReference>
<dbReference type="GO" id="GO:0006897">
    <property type="term" value="P:endocytosis"/>
    <property type="evidence" value="ECO:0007669"/>
    <property type="project" value="InterPro"/>
</dbReference>
<keyword evidence="2" id="KW-0472">Membrane</keyword>
<evidence type="ECO:0000313" key="3">
    <source>
        <dbReference type="Proteomes" id="UP000268093"/>
    </source>
</evidence>
<organism evidence="2 3">
    <name type="scientific">Jimgerdemannia flammicorona</name>
    <dbReference type="NCBI Taxonomy" id="994334"/>
    <lineage>
        <taxon>Eukaryota</taxon>
        <taxon>Fungi</taxon>
        <taxon>Fungi incertae sedis</taxon>
        <taxon>Mucoromycota</taxon>
        <taxon>Mucoromycotina</taxon>
        <taxon>Endogonomycetes</taxon>
        <taxon>Endogonales</taxon>
        <taxon>Endogonaceae</taxon>
        <taxon>Jimgerdemannia</taxon>
    </lineage>
</organism>
<dbReference type="GO" id="GO:0048268">
    <property type="term" value="P:clathrin coat assembly"/>
    <property type="evidence" value="ECO:0007669"/>
    <property type="project" value="TreeGrafter"/>
</dbReference>
<dbReference type="GO" id="GO:0032051">
    <property type="term" value="F:clathrin light chain binding"/>
    <property type="evidence" value="ECO:0007669"/>
    <property type="project" value="TreeGrafter"/>
</dbReference>
<name>A0A433A0X1_9FUNG</name>
<evidence type="ECO:0000313" key="2">
    <source>
        <dbReference type="EMBL" id="RUO96371.1"/>
    </source>
</evidence>
<dbReference type="Proteomes" id="UP000268093">
    <property type="component" value="Unassembled WGS sequence"/>
</dbReference>
<comment type="caution">
    <text evidence="2">The sequence shown here is derived from an EMBL/GenBank/DDBJ whole genome shotgun (WGS) entry which is preliminary data.</text>
</comment>
<sequence length="293" mass="33724">MSSYLPSRSVDREKAESELSLNIKKATNPDETAPKQKHVRSAIVYTWEYHASQSVWNGLKVQPILADEVQTFKALITVHKIIRGGHPVPLLTSHQVSLSSNDSHTLLPPFPQTIKDALRETTWLEACARSVMGEGQRGYGILIRAYVEFLMKKLNYHRLHPEFTGNFDYEEYISLKNIDDPNEGYETISDLMNLQDQIDQFQKLIFNHFRSSSNNECRIAALVPLVEESHAIYKFITSMLRAMHRRTDSSDALTPLRTRYNAQHYALLKFYYECSNLRYLTSLISVPKLPQVC</sequence>
<dbReference type="GO" id="GO:0035615">
    <property type="term" value="F:clathrin adaptor activity"/>
    <property type="evidence" value="ECO:0007669"/>
    <property type="project" value="TreeGrafter"/>
</dbReference>
<accession>A0A433A0X1</accession>
<dbReference type="PROSITE" id="PS50942">
    <property type="entry name" value="ENTH"/>
    <property type="match status" value="1"/>
</dbReference>
<dbReference type="InterPro" id="IPR008942">
    <property type="entry name" value="ENTH_VHS"/>
</dbReference>
<dbReference type="InterPro" id="IPR030224">
    <property type="entry name" value="Sla2_fam"/>
</dbReference>
<dbReference type="GO" id="GO:0030136">
    <property type="term" value="C:clathrin-coated vesicle"/>
    <property type="evidence" value="ECO:0007669"/>
    <property type="project" value="TreeGrafter"/>
</dbReference>
<dbReference type="GO" id="GO:0051015">
    <property type="term" value="F:actin filament binding"/>
    <property type="evidence" value="ECO:0007669"/>
    <property type="project" value="TreeGrafter"/>
</dbReference>
<reference evidence="2 3" key="1">
    <citation type="journal article" date="2018" name="New Phytol.">
        <title>Phylogenomics of Endogonaceae and evolution of mycorrhizas within Mucoromycota.</title>
        <authorList>
            <person name="Chang Y."/>
            <person name="Desiro A."/>
            <person name="Na H."/>
            <person name="Sandor L."/>
            <person name="Lipzen A."/>
            <person name="Clum A."/>
            <person name="Barry K."/>
            <person name="Grigoriev I.V."/>
            <person name="Martin F.M."/>
            <person name="Stajich J.E."/>
            <person name="Smith M.E."/>
            <person name="Bonito G."/>
            <person name="Spatafora J.W."/>
        </authorList>
    </citation>
    <scope>NUCLEOTIDE SEQUENCE [LARGE SCALE GENOMIC DNA]</scope>
    <source>
        <strain evidence="2 3">GMNB39</strain>
    </source>
</reference>
<keyword evidence="3" id="KW-1185">Reference proteome</keyword>
<dbReference type="EMBL" id="RBNI01021724">
    <property type="protein sequence ID" value="RUO96371.1"/>
    <property type="molecule type" value="Genomic_DNA"/>
</dbReference>
<keyword evidence="2" id="KW-0812">Transmembrane</keyword>